<evidence type="ECO:0000259" key="9">
    <source>
        <dbReference type="PROSITE" id="PS51471"/>
    </source>
</evidence>
<dbReference type="AlphaFoldDB" id="A0A1Y0D7P7"/>
<dbReference type="Pfam" id="PF13532">
    <property type="entry name" value="2OG-FeII_Oxy_2"/>
    <property type="match status" value="1"/>
</dbReference>
<evidence type="ECO:0000256" key="3">
    <source>
        <dbReference type="ARBA" id="ARBA00022763"/>
    </source>
</evidence>
<keyword evidence="8" id="KW-0234">DNA repair</keyword>
<keyword evidence="6" id="KW-0560">Oxidoreductase</keyword>
<dbReference type="GO" id="GO:0046872">
    <property type="term" value="F:metal ion binding"/>
    <property type="evidence" value="ECO:0007669"/>
    <property type="project" value="UniProtKB-KW"/>
</dbReference>
<comment type="cofactor">
    <cofactor evidence="1">
        <name>Fe(2+)</name>
        <dbReference type="ChEBI" id="CHEBI:29033"/>
    </cofactor>
</comment>
<keyword evidence="3" id="KW-0227">DNA damage</keyword>
<evidence type="ECO:0000256" key="5">
    <source>
        <dbReference type="ARBA" id="ARBA00022964"/>
    </source>
</evidence>
<dbReference type="PANTHER" id="PTHR31212">
    <property type="entry name" value="ALPHA-KETOGLUTARATE-DEPENDENT DIOXYGENASE ALKB HOMOLOG 3"/>
    <property type="match status" value="1"/>
</dbReference>
<dbReference type="GO" id="GO:0016787">
    <property type="term" value="F:hydrolase activity"/>
    <property type="evidence" value="ECO:0007669"/>
    <property type="project" value="UniProtKB-ARBA"/>
</dbReference>
<dbReference type="GO" id="GO:0140097">
    <property type="term" value="F:catalytic activity, acting on DNA"/>
    <property type="evidence" value="ECO:0007669"/>
    <property type="project" value="UniProtKB-ARBA"/>
</dbReference>
<sequence length="232" mass="26748">MPLFIESAKGENIEPATEVNTITPAGLPLAHGRLLWWPNAFAVEADTWFTQLKKSEISWQQHTLRMFGRELNEPRLSCWMSELPYRYSGKTRKPVPWHPVVREICQRVSDICEQPFNGVLLNWYRDGQDSMGWHADDEPELGINPTVASVSLGATRRFKLRHNLRPELRHELRPELRPKADGHSAAPRELLLNHGSLLVMAGEMQHHWQHALPKMAACSTPRINLTFRWLVE</sequence>
<dbReference type="InterPro" id="IPR005123">
    <property type="entry name" value="Oxoglu/Fe-dep_dioxygenase_dom"/>
</dbReference>
<keyword evidence="7" id="KW-0408">Iron</keyword>
<accession>A0A1Y0D7P7</accession>
<gene>
    <name evidence="10" type="ORF">CBP31_11925</name>
</gene>
<dbReference type="Proteomes" id="UP000243937">
    <property type="component" value="Chromosome"/>
</dbReference>
<dbReference type="RefSeq" id="WP_087037561.1">
    <property type="nucleotide sequence ID" value="NZ_CP021377.1"/>
</dbReference>
<proteinExistence type="predicted"/>
<protein>
    <submittedName>
        <fullName evidence="10">Alpha-ketoglutarate-dependent dioxygenase AlkB</fullName>
    </submittedName>
</protein>
<feature type="domain" description="Fe2OG dioxygenase" evidence="9">
    <location>
        <begin position="115"/>
        <end position="231"/>
    </location>
</feature>
<keyword evidence="5 10" id="KW-0223">Dioxygenase</keyword>
<dbReference type="InterPro" id="IPR037151">
    <property type="entry name" value="AlkB-like_sf"/>
</dbReference>
<evidence type="ECO:0000256" key="8">
    <source>
        <dbReference type="ARBA" id="ARBA00023204"/>
    </source>
</evidence>
<dbReference type="GO" id="GO:0006307">
    <property type="term" value="P:DNA alkylation repair"/>
    <property type="evidence" value="ECO:0007669"/>
    <property type="project" value="InterPro"/>
</dbReference>
<dbReference type="EMBL" id="CP021377">
    <property type="protein sequence ID" value="ART83237.1"/>
    <property type="molecule type" value="Genomic_DNA"/>
</dbReference>
<dbReference type="PROSITE" id="PS51471">
    <property type="entry name" value="FE2OG_OXY"/>
    <property type="match status" value="1"/>
</dbReference>
<dbReference type="InterPro" id="IPR027450">
    <property type="entry name" value="AlkB-like"/>
</dbReference>
<dbReference type="GO" id="GO:0032451">
    <property type="term" value="F:demethylase activity"/>
    <property type="evidence" value="ECO:0007669"/>
    <property type="project" value="UniProtKB-ARBA"/>
</dbReference>
<keyword evidence="2" id="KW-0479">Metal-binding</keyword>
<dbReference type="SUPFAM" id="SSF51197">
    <property type="entry name" value="Clavaminate synthase-like"/>
    <property type="match status" value="1"/>
</dbReference>
<dbReference type="KEGG" id="opf:CBP31_11925"/>
<dbReference type="InterPro" id="IPR032854">
    <property type="entry name" value="ALKBH3"/>
</dbReference>
<dbReference type="GO" id="GO:0016705">
    <property type="term" value="F:oxidoreductase activity, acting on paired donors, with incorporation or reduction of molecular oxygen"/>
    <property type="evidence" value="ECO:0007669"/>
    <property type="project" value="UniProtKB-ARBA"/>
</dbReference>
<dbReference type="Gene3D" id="2.60.120.590">
    <property type="entry name" value="Alpha-ketoglutarate-dependent dioxygenase AlkB-like"/>
    <property type="match status" value="1"/>
</dbReference>
<dbReference type="OrthoDB" id="190276at2"/>
<dbReference type="PANTHER" id="PTHR31212:SF4">
    <property type="entry name" value="ALPHA-KETOGLUTARATE-DEPENDENT DIOXYGENASE ALKB HOMOLOG 3"/>
    <property type="match status" value="1"/>
</dbReference>
<evidence type="ECO:0000256" key="1">
    <source>
        <dbReference type="ARBA" id="ARBA00001954"/>
    </source>
</evidence>
<evidence type="ECO:0000256" key="6">
    <source>
        <dbReference type="ARBA" id="ARBA00023002"/>
    </source>
</evidence>
<evidence type="ECO:0000256" key="2">
    <source>
        <dbReference type="ARBA" id="ARBA00022723"/>
    </source>
</evidence>
<evidence type="ECO:0000313" key="10">
    <source>
        <dbReference type="EMBL" id="ART83237.1"/>
    </source>
</evidence>
<evidence type="ECO:0000256" key="7">
    <source>
        <dbReference type="ARBA" id="ARBA00023004"/>
    </source>
</evidence>
<keyword evidence="4" id="KW-0460">Magnesium</keyword>
<evidence type="ECO:0000256" key="4">
    <source>
        <dbReference type="ARBA" id="ARBA00022842"/>
    </source>
</evidence>
<organism evidence="10 11">
    <name type="scientific">Oceanisphaera profunda</name>
    <dbReference type="NCBI Taxonomy" id="1416627"/>
    <lineage>
        <taxon>Bacteria</taxon>
        <taxon>Pseudomonadati</taxon>
        <taxon>Pseudomonadota</taxon>
        <taxon>Gammaproteobacteria</taxon>
        <taxon>Aeromonadales</taxon>
        <taxon>Aeromonadaceae</taxon>
        <taxon>Oceanisphaera</taxon>
    </lineage>
</organism>
<dbReference type="GO" id="GO:0051213">
    <property type="term" value="F:dioxygenase activity"/>
    <property type="evidence" value="ECO:0007669"/>
    <property type="project" value="UniProtKB-KW"/>
</dbReference>
<keyword evidence="11" id="KW-1185">Reference proteome</keyword>
<reference evidence="10 11" key="1">
    <citation type="journal article" date="2014" name="Int. J. Syst. Evol. Microbiol.">
        <title>Oceanisphaera profunda sp. nov., a marine bacterium isolated from deep-sea sediment, and emended description of the genus Oceanisphaera.</title>
        <authorList>
            <person name="Xu Z."/>
            <person name="Zhang X.Y."/>
            <person name="Su H.N."/>
            <person name="Yu Z.C."/>
            <person name="Liu C."/>
            <person name="Li H."/>
            <person name="Chen X.L."/>
            <person name="Song X.Y."/>
            <person name="Xie B.B."/>
            <person name="Qin Q.L."/>
            <person name="Zhou B.C."/>
            <person name="Shi M."/>
            <person name="Huang Y."/>
            <person name="Zhang Y.Z."/>
        </authorList>
    </citation>
    <scope>NUCLEOTIDE SEQUENCE [LARGE SCALE GENOMIC DNA]</scope>
    <source>
        <strain evidence="10 11">SM1222</strain>
    </source>
</reference>
<evidence type="ECO:0000313" key="11">
    <source>
        <dbReference type="Proteomes" id="UP000243937"/>
    </source>
</evidence>
<name>A0A1Y0D7P7_9GAMM</name>
<dbReference type="FunFam" id="2.60.120.590:FF:000004">
    <property type="entry name" value="DNA oxidative demethylase ALKBH2"/>
    <property type="match status" value="1"/>
</dbReference>